<accession>A0A5B7K9H3</accession>
<comment type="caution">
    <text evidence="2">The sequence shown here is derived from an EMBL/GenBank/DDBJ whole genome shotgun (WGS) entry which is preliminary data.</text>
</comment>
<evidence type="ECO:0000256" key="1">
    <source>
        <dbReference type="SAM" id="MobiDB-lite"/>
    </source>
</evidence>
<dbReference type="Proteomes" id="UP000324222">
    <property type="component" value="Unassembled WGS sequence"/>
</dbReference>
<keyword evidence="3" id="KW-1185">Reference proteome</keyword>
<sequence>MAGRASGEGAVVIRGGWREAWRGGGGEPPAHDTQQVEQRPGPPLVAGGGGQLGGRAGVLGGGVGGWVAVGVSHVAALLHVLRQLQVWQARLVVQAVPVHL</sequence>
<feature type="region of interest" description="Disordered" evidence="1">
    <location>
        <begin position="20"/>
        <end position="48"/>
    </location>
</feature>
<organism evidence="2 3">
    <name type="scientific">Portunus trituberculatus</name>
    <name type="common">Swimming crab</name>
    <name type="synonym">Neptunus trituberculatus</name>
    <dbReference type="NCBI Taxonomy" id="210409"/>
    <lineage>
        <taxon>Eukaryota</taxon>
        <taxon>Metazoa</taxon>
        <taxon>Ecdysozoa</taxon>
        <taxon>Arthropoda</taxon>
        <taxon>Crustacea</taxon>
        <taxon>Multicrustacea</taxon>
        <taxon>Malacostraca</taxon>
        <taxon>Eumalacostraca</taxon>
        <taxon>Eucarida</taxon>
        <taxon>Decapoda</taxon>
        <taxon>Pleocyemata</taxon>
        <taxon>Brachyura</taxon>
        <taxon>Eubrachyura</taxon>
        <taxon>Portunoidea</taxon>
        <taxon>Portunidae</taxon>
        <taxon>Portuninae</taxon>
        <taxon>Portunus</taxon>
    </lineage>
</organism>
<name>A0A5B7K9H3_PORTR</name>
<dbReference type="AlphaFoldDB" id="A0A5B7K9H3"/>
<reference evidence="2 3" key="1">
    <citation type="submission" date="2019-05" db="EMBL/GenBank/DDBJ databases">
        <title>Another draft genome of Portunus trituberculatus and its Hox gene families provides insights of decapod evolution.</title>
        <authorList>
            <person name="Jeong J.-H."/>
            <person name="Song I."/>
            <person name="Kim S."/>
            <person name="Choi T."/>
            <person name="Kim D."/>
            <person name="Ryu S."/>
            <person name="Kim W."/>
        </authorList>
    </citation>
    <scope>NUCLEOTIDE SEQUENCE [LARGE SCALE GENOMIC DNA]</scope>
    <source>
        <tissue evidence="2">Muscle</tissue>
    </source>
</reference>
<dbReference type="EMBL" id="VSRR010135543">
    <property type="protein sequence ID" value="MPD03294.1"/>
    <property type="molecule type" value="Genomic_DNA"/>
</dbReference>
<protein>
    <submittedName>
        <fullName evidence="2">Uncharacterized protein</fullName>
    </submittedName>
</protein>
<proteinExistence type="predicted"/>
<evidence type="ECO:0000313" key="3">
    <source>
        <dbReference type="Proteomes" id="UP000324222"/>
    </source>
</evidence>
<gene>
    <name evidence="2" type="ORF">E2C01_098924</name>
</gene>
<evidence type="ECO:0000313" key="2">
    <source>
        <dbReference type="EMBL" id="MPD03294.1"/>
    </source>
</evidence>